<gene>
    <name evidence="2" type="ORF">Agub_g9664</name>
</gene>
<keyword evidence="3" id="KW-1185">Reference proteome</keyword>
<feature type="region of interest" description="Disordered" evidence="1">
    <location>
        <begin position="1"/>
        <end position="114"/>
    </location>
</feature>
<name>A0AAD3DWG3_9CHLO</name>
<dbReference type="Proteomes" id="UP001054857">
    <property type="component" value="Unassembled WGS sequence"/>
</dbReference>
<dbReference type="EMBL" id="BMAR01000020">
    <property type="protein sequence ID" value="GFR47903.1"/>
    <property type="molecule type" value="Genomic_DNA"/>
</dbReference>
<evidence type="ECO:0000313" key="2">
    <source>
        <dbReference type="EMBL" id="GFR47903.1"/>
    </source>
</evidence>
<comment type="caution">
    <text evidence="2">The sequence shown here is derived from an EMBL/GenBank/DDBJ whole genome shotgun (WGS) entry which is preliminary data.</text>
</comment>
<evidence type="ECO:0000256" key="1">
    <source>
        <dbReference type="SAM" id="MobiDB-lite"/>
    </source>
</evidence>
<reference evidence="2 3" key="1">
    <citation type="journal article" date="2021" name="Sci. Rep.">
        <title>Genome sequencing of the multicellular alga Astrephomene provides insights into convergent evolution of germ-soma differentiation.</title>
        <authorList>
            <person name="Yamashita S."/>
            <person name="Yamamoto K."/>
            <person name="Matsuzaki R."/>
            <person name="Suzuki S."/>
            <person name="Yamaguchi H."/>
            <person name="Hirooka S."/>
            <person name="Minakuchi Y."/>
            <person name="Miyagishima S."/>
            <person name="Kawachi M."/>
            <person name="Toyoda A."/>
            <person name="Nozaki H."/>
        </authorList>
    </citation>
    <scope>NUCLEOTIDE SEQUENCE [LARGE SCALE GENOMIC DNA]</scope>
    <source>
        <strain evidence="2 3">NIES-4017</strain>
    </source>
</reference>
<organism evidence="2 3">
    <name type="scientific">Astrephomene gubernaculifera</name>
    <dbReference type="NCBI Taxonomy" id="47775"/>
    <lineage>
        <taxon>Eukaryota</taxon>
        <taxon>Viridiplantae</taxon>
        <taxon>Chlorophyta</taxon>
        <taxon>core chlorophytes</taxon>
        <taxon>Chlorophyceae</taxon>
        <taxon>CS clade</taxon>
        <taxon>Chlamydomonadales</taxon>
        <taxon>Astrephomenaceae</taxon>
        <taxon>Astrephomene</taxon>
    </lineage>
</organism>
<accession>A0AAD3DWG3</accession>
<evidence type="ECO:0000313" key="3">
    <source>
        <dbReference type="Proteomes" id="UP001054857"/>
    </source>
</evidence>
<protein>
    <submittedName>
        <fullName evidence="2">Uncharacterized protein</fullName>
    </submittedName>
</protein>
<dbReference type="AlphaFoldDB" id="A0AAD3DWG3"/>
<proteinExistence type="predicted"/>
<sequence length="114" mass="11553">MCHGTVDVATGTTLSNGVMLEASLRAAEPGGSGTKRSGADHGSPSRIPSSEASLRAAKPGGSGTEQRGADHRSPSRIPSSEASLRAAKQAGRQRTKQSGADHRSPSRLGAPAPR</sequence>